<sequence length="65" mass="7143">MLEHDFVGLASGSALQDYLSEHAARAGRRLKLRVRLRGFDAICRMVEHGIGIPGCRSMRGSCSNI</sequence>
<name>A0A084SK70_9BACT</name>
<gene>
    <name evidence="1" type="ORF">Q664_38770</name>
</gene>
<accession>A0A084SK70</accession>
<proteinExistence type="predicted"/>
<protein>
    <recommendedName>
        <fullName evidence="3">LysR substrate-binding domain-containing protein</fullName>
    </recommendedName>
</protein>
<evidence type="ECO:0008006" key="3">
    <source>
        <dbReference type="Google" id="ProtNLM"/>
    </source>
</evidence>
<evidence type="ECO:0000313" key="2">
    <source>
        <dbReference type="Proteomes" id="UP000028547"/>
    </source>
</evidence>
<dbReference type="Gene3D" id="3.40.190.10">
    <property type="entry name" value="Periplasmic binding protein-like II"/>
    <property type="match status" value="1"/>
</dbReference>
<organism evidence="1 2">
    <name type="scientific">Archangium violaceum Cb vi76</name>
    <dbReference type="NCBI Taxonomy" id="1406225"/>
    <lineage>
        <taxon>Bacteria</taxon>
        <taxon>Pseudomonadati</taxon>
        <taxon>Myxococcota</taxon>
        <taxon>Myxococcia</taxon>
        <taxon>Myxococcales</taxon>
        <taxon>Cystobacterineae</taxon>
        <taxon>Archangiaceae</taxon>
        <taxon>Archangium</taxon>
    </lineage>
</organism>
<dbReference type="Proteomes" id="UP000028547">
    <property type="component" value="Unassembled WGS sequence"/>
</dbReference>
<comment type="caution">
    <text evidence="1">The sequence shown here is derived from an EMBL/GenBank/DDBJ whole genome shotgun (WGS) entry which is preliminary data.</text>
</comment>
<reference evidence="1 2" key="1">
    <citation type="submission" date="2014-07" db="EMBL/GenBank/DDBJ databases">
        <title>Draft Genome Sequence of Gephyronic Acid Producer, Cystobacter violaceus Strain Cb vi76.</title>
        <authorList>
            <person name="Stevens D.C."/>
            <person name="Young J."/>
            <person name="Carmichael R."/>
            <person name="Tan J."/>
            <person name="Taylor R.E."/>
        </authorList>
    </citation>
    <scope>NUCLEOTIDE SEQUENCE [LARGE SCALE GENOMIC DNA]</scope>
    <source>
        <strain evidence="1 2">Cb vi76</strain>
    </source>
</reference>
<dbReference type="SUPFAM" id="SSF53850">
    <property type="entry name" value="Periplasmic binding protein-like II"/>
    <property type="match status" value="1"/>
</dbReference>
<dbReference type="EMBL" id="JPMI01000275">
    <property type="protein sequence ID" value="KFA88855.1"/>
    <property type="molecule type" value="Genomic_DNA"/>
</dbReference>
<dbReference type="AlphaFoldDB" id="A0A084SK70"/>
<evidence type="ECO:0000313" key="1">
    <source>
        <dbReference type="EMBL" id="KFA88855.1"/>
    </source>
</evidence>